<organism evidence="2 3">
    <name type="scientific">Boothiomyces macroporosus</name>
    <dbReference type="NCBI Taxonomy" id="261099"/>
    <lineage>
        <taxon>Eukaryota</taxon>
        <taxon>Fungi</taxon>
        <taxon>Fungi incertae sedis</taxon>
        <taxon>Chytridiomycota</taxon>
        <taxon>Chytridiomycota incertae sedis</taxon>
        <taxon>Chytridiomycetes</taxon>
        <taxon>Rhizophydiales</taxon>
        <taxon>Terramycetaceae</taxon>
        <taxon>Boothiomyces</taxon>
    </lineage>
</organism>
<reference evidence="2" key="1">
    <citation type="submission" date="2020-05" db="EMBL/GenBank/DDBJ databases">
        <title>Phylogenomic resolution of chytrid fungi.</title>
        <authorList>
            <person name="Stajich J.E."/>
            <person name="Amses K."/>
            <person name="Simmons R."/>
            <person name="Seto K."/>
            <person name="Myers J."/>
            <person name="Bonds A."/>
            <person name="Quandt C.A."/>
            <person name="Barry K."/>
            <person name="Liu P."/>
            <person name="Grigoriev I."/>
            <person name="Longcore J.E."/>
            <person name="James T.Y."/>
        </authorList>
    </citation>
    <scope>NUCLEOTIDE SEQUENCE</scope>
    <source>
        <strain evidence="2">PLAUS21</strain>
    </source>
</reference>
<keyword evidence="3" id="KW-1185">Reference proteome</keyword>
<sequence length="182" mass="20645">MALPKNWPKEIRYLNSNEWKQPPALYTSPSATDKDILSYDANITGPCKLVRITRITDESHPAFPAYGLYSTAVIPAKTLILNYIGVVESEQEASQTSDYILHFDKEFSVDAEFAGNEGRFVNDFRGIGEKPNVKFELYKNKKGQVNMGIWSIAKIPKGTELLVTYGKGFWQQRGISFDHLYQ</sequence>
<dbReference type="AlphaFoldDB" id="A0AAD5UG35"/>
<dbReference type="Pfam" id="PF00856">
    <property type="entry name" value="SET"/>
    <property type="match status" value="1"/>
</dbReference>
<evidence type="ECO:0000313" key="2">
    <source>
        <dbReference type="EMBL" id="KAJ3254348.1"/>
    </source>
</evidence>
<protein>
    <recommendedName>
        <fullName evidence="1">SET domain-containing protein</fullName>
    </recommendedName>
</protein>
<comment type="caution">
    <text evidence="2">The sequence shown here is derived from an EMBL/GenBank/DDBJ whole genome shotgun (WGS) entry which is preliminary data.</text>
</comment>
<evidence type="ECO:0000313" key="3">
    <source>
        <dbReference type="Proteomes" id="UP001210925"/>
    </source>
</evidence>
<dbReference type="SUPFAM" id="SSF82199">
    <property type="entry name" value="SET domain"/>
    <property type="match status" value="1"/>
</dbReference>
<dbReference type="Gene3D" id="2.170.270.10">
    <property type="entry name" value="SET domain"/>
    <property type="match status" value="1"/>
</dbReference>
<accession>A0AAD5UG35</accession>
<dbReference type="Proteomes" id="UP001210925">
    <property type="component" value="Unassembled WGS sequence"/>
</dbReference>
<feature type="domain" description="SET" evidence="1">
    <location>
        <begin position="48"/>
        <end position="166"/>
    </location>
</feature>
<dbReference type="PROSITE" id="PS50280">
    <property type="entry name" value="SET"/>
    <property type="match status" value="1"/>
</dbReference>
<proteinExistence type="predicted"/>
<dbReference type="InterPro" id="IPR046341">
    <property type="entry name" value="SET_dom_sf"/>
</dbReference>
<gene>
    <name evidence="2" type="ORF">HK103_007230</name>
</gene>
<dbReference type="EMBL" id="JADGKB010000087">
    <property type="protein sequence ID" value="KAJ3254348.1"/>
    <property type="molecule type" value="Genomic_DNA"/>
</dbReference>
<dbReference type="InterPro" id="IPR001214">
    <property type="entry name" value="SET_dom"/>
</dbReference>
<evidence type="ECO:0000259" key="1">
    <source>
        <dbReference type="PROSITE" id="PS50280"/>
    </source>
</evidence>
<name>A0AAD5UG35_9FUNG</name>